<dbReference type="PANTHER" id="PTHR37302:SF1">
    <property type="entry name" value="PROTEIN DINB"/>
    <property type="match status" value="1"/>
</dbReference>
<evidence type="ECO:0000256" key="1">
    <source>
        <dbReference type="ARBA" id="ARBA00008635"/>
    </source>
</evidence>
<dbReference type="Gene3D" id="1.20.120.450">
    <property type="entry name" value="dinb family like domain"/>
    <property type="match status" value="1"/>
</dbReference>
<protein>
    <submittedName>
        <fullName evidence="3">Damage-inducible protein DinB</fullName>
    </submittedName>
</protein>
<name>A0ABT4DU70_9BACL</name>
<evidence type="ECO:0000313" key="3">
    <source>
        <dbReference type="EMBL" id="MCY9520900.1"/>
    </source>
</evidence>
<dbReference type="EMBL" id="JAMDLW010000019">
    <property type="protein sequence ID" value="MCY9520900.1"/>
    <property type="molecule type" value="Genomic_DNA"/>
</dbReference>
<dbReference type="InterPro" id="IPR034660">
    <property type="entry name" value="DinB/YfiT-like"/>
</dbReference>
<dbReference type="InterPro" id="IPR007837">
    <property type="entry name" value="DinB"/>
</dbReference>
<dbReference type="SUPFAM" id="SSF109854">
    <property type="entry name" value="DinB/YfiT-like putative metalloenzymes"/>
    <property type="match status" value="1"/>
</dbReference>
<reference evidence="3 4" key="1">
    <citation type="submission" date="2022-05" db="EMBL/GenBank/DDBJ databases">
        <title>Genome Sequencing of Bee-Associated Microbes.</title>
        <authorList>
            <person name="Dunlap C."/>
        </authorList>
    </citation>
    <scope>NUCLEOTIDE SEQUENCE [LARGE SCALE GENOMIC DNA]</scope>
    <source>
        <strain evidence="3 4">NRRL NRS-1438</strain>
    </source>
</reference>
<sequence>MLAHLYVIDCGWLNLLSDKGFTEMTPENIEELKVATERFTKQTEGKSVEEMRMLFAELSVTFRAFLEQEDLEELCSYGAFQARCADVVQHVVNHGTYHRGNITAMLRQLGHAGAQTDYTLYLYLKIVQ</sequence>
<evidence type="ECO:0000256" key="2">
    <source>
        <dbReference type="ARBA" id="ARBA00022723"/>
    </source>
</evidence>
<evidence type="ECO:0000313" key="4">
    <source>
        <dbReference type="Proteomes" id="UP001207626"/>
    </source>
</evidence>
<proteinExistence type="inferred from homology"/>
<comment type="similarity">
    <text evidence="1">Belongs to the DinB family.</text>
</comment>
<keyword evidence="2" id="KW-0479">Metal-binding</keyword>
<dbReference type="Pfam" id="PF05163">
    <property type="entry name" value="DinB"/>
    <property type="match status" value="1"/>
</dbReference>
<dbReference type="Proteomes" id="UP001207626">
    <property type="component" value="Unassembled WGS sequence"/>
</dbReference>
<organism evidence="3 4">
    <name type="scientific">Paenibacillus apiarius</name>
    <dbReference type="NCBI Taxonomy" id="46240"/>
    <lineage>
        <taxon>Bacteria</taxon>
        <taxon>Bacillati</taxon>
        <taxon>Bacillota</taxon>
        <taxon>Bacilli</taxon>
        <taxon>Bacillales</taxon>
        <taxon>Paenibacillaceae</taxon>
        <taxon>Paenibacillus</taxon>
    </lineage>
</organism>
<accession>A0ABT4DU70</accession>
<keyword evidence="4" id="KW-1185">Reference proteome</keyword>
<dbReference type="PANTHER" id="PTHR37302">
    <property type="entry name" value="SLR1116 PROTEIN"/>
    <property type="match status" value="1"/>
</dbReference>
<gene>
    <name evidence="3" type="ORF">M5X09_14675</name>
</gene>
<comment type="caution">
    <text evidence="3">The sequence shown here is derived from an EMBL/GenBank/DDBJ whole genome shotgun (WGS) entry which is preliminary data.</text>
</comment>